<comment type="caution">
    <text evidence="1">The sequence shown here is derived from an EMBL/GenBank/DDBJ whole genome shotgun (WGS) entry which is preliminary data.</text>
</comment>
<protein>
    <submittedName>
        <fullName evidence="1">Uncharacterized protein</fullName>
    </submittedName>
</protein>
<gene>
    <name evidence="1" type="ORF">I0Q91_04850</name>
</gene>
<reference evidence="1" key="1">
    <citation type="submission" date="2020-11" db="EMBL/GenBank/DDBJ databases">
        <title>Halonatronomonas betainensis gen. nov., sp. nov. a novel haloalkaliphilic representative of the family Halanaerobiacae capable of betaine degradation.</title>
        <authorList>
            <person name="Boltyanskaya Y."/>
            <person name="Kevbrin V."/>
            <person name="Detkova E."/>
            <person name="Grouzdev D.S."/>
            <person name="Koziaeva V."/>
            <person name="Zhilina T."/>
        </authorList>
    </citation>
    <scope>NUCLEOTIDE SEQUENCE</scope>
    <source>
        <strain evidence="1">Z-7014</strain>
    </source>
</reference>
<evidence type="ECO:0000313" key="1">
    <source>
        <dbReference type="EMBL" id="MBF8436401.1"/>
    </source>
</evidence>
<sequence length="171" mass="20193">MNKNLSKNLIIILLILSALFISTGRIQAELNDSEDLKEFINTVYNHYQEQEFQEVYQLLHPGIQENLTEEEYVNFQQDNTDRYQLKLSEIKIIEIDNIDSLPSKFNNYISEDQYQQAYEAKVEYKMEFRFLGTNQSREVDTETYVIEDNGQLYLVWDRSVIEEDDPGAGIE</sequence>
<dbReference type="Proteomes" id="UP000621436">
    <property type="component" value="Unassembled WGS sequence"/>
</dbReference>
<name>A0A931ARB0_9FIRM</name>
<dbReference type="AlphaFoldDB" id="A0A931ARB0"/>
<evidence type="ECO:0000313" key="2">
    <source>
        <dbReference type="Proteomes" id="UP000621436"/>
    </source>
</evidence>
<accession>A0A931ARB0</accession>
<dbReference type="RefSeq" id="WP_270453268.1">
    <property type="nucleotide sequence ID" value="NZ_JADPIE010000002.1"/>
</dbReference>
<dbReference type="EMBL" id="JADPIE010000002">
    <property type="protein sequence ID" value="MBF8436401.1"/>
    <property type="molecule type" value="Genomic_DNA"/>
</dbReference>
<organism evidence="1 2">
    <name type="scientific">Halonatronomonas betaini</name>
    <dbReference type="NCBI Taxonomy" id="2778430"/>
    <lineage>
        <taxon>Bacteria</taxon>
        <taxon>Bacillati</taxon>
        <taxon>Bacillota</taxon>
        <taxon>Clostridia</taxon>
        <taxon>Halanaerobiales</taxon>
        <taxon>Halarsenatibacteraceae</taxon>
        <taxon>Halonatronomonas</taxon>
    </lineage>
</organism>
<proteinExistence type="predicted"/>
<keyword evidence="2" id="KW-1185">Reference proteome</keyword>